<proteinExistence type="predicted"/>
<dbReference type="EMBL" id="MK500608">
    <property type="protein sequence ID" value="QBK93969.1"/>
    <property type="molecule type" value="Genomic_DNA"/>
</dbReference>
<organism evidence="1">
    <name type="scientific">Pithovirus LCPAC406</name>
    <dbReference type="NCBI Taxonomy" id="2506599"/>
    <lineage>
        <taxon>Viruses</taxon>
        <taxon>Pithoviruses</taxon>
    </lineage>
</organism>
<evidence type="ECO:0000313" key="1">
    <source>
        <dbReference type="EMBL" id="QBK93969.1"/>
    </source>
</evidence>
<gene>
    <name evidence="1" type="ORF">LCPAC406_02830</name>
</gene>
<sequence>MVNVEYYKSIIRSHPIKDVIITQTVSGITVKGVSPSIENVVCLNDEFKSGKVRIVQSSNTWKFTAIDTIEYIKLSELMNELNRDDTIDENGLPILDLTKTDI</sequence>
<protein>
    <submittedName>
        <fullName evidence="1">Uncharacterized protein</fullName>
    </submittedName>
</protein>
<reference evidence="1" key="1">
    <citation type="journal article" date="2019" name="MBio">
        <title>Virus Genomes from Deep Sea Sediments Expand the Ocean Megavirome and Support Independent Origins of Viral Gigantism.</title>
        <authorList>
            <person name="Backstrom D."/>
            <person name="Yutin N."/>
            <person name="Jorgensen S.L."/>
            <person name="Dharamshi J."/>
            <person name="Homa F."/>
            <person name="Zaremba-Niedwiedzka K."/>
            <person name="Spang A."/>
            <person name="Wolf Y.I."/>
            <person name="Koonin E.V."/>
            <person name="Ettema T.J."/>
        </authorList>
    </citation>
    <scope>NUCLEOTIDE SEQUENCE</scope>
</reference>
<name>A0A481ZH12_9VIRU</name>
<accession>A0A481ZH12</accession>